<proteinExistence type="inferred from homology"/>
<dbReference type="PANTHER" id="PTHR48086">
    <property type="entry name" value="SODIUM/PROLINE SYMPORTER-RELATED"/>
    <property type="match status" value="1"/>
</dbReference>
<evidence type="ECO:0000256" key="1">
    <source>
        <dbReference type="ARBA" id="ARBA00004141"/>
    </source>
</evidence>
<dbReference type="PANTHER" id="PTHR48086:SF7">
    <property type="entry name" value="SODIUM-SOLUTE SYMPORTER-RELATED"/>
    <property type="match status" value="1"/>
</dbReference>
<organism evidence="8">
    <name type="scientific">bioreactor metagenome</name>
    <dbReference type="NCBI Taxonomy" id="1076179"/>
    <lineage>
        <taxon>unclassified sequences</taxon>
        <taxon>metagenomes</taxon>
        <taxon>ecological metagenomes</taxon>
    </lineage>
</organism>
<gene>
    <name evidence="8" type="ORF">SDC9_94766</name>
</gene>
<comment type="similarity">
    <text evidence="2">Belongs to the sodium:solute symporter (SSF) (TC 2.A.21) family.</text>
</comment>
<feature type="transmembrane region" description="Helical" evidence="7">
    <location>
        <begin position="34"/>
        <end position="51"/>
    </location>
</feature>
<keyword evidence="4 7" id="KW-0812">Transmembrane</keyword>
<evidence type="ECO:0000313" key="8">
    <source>
        <dbReference type="EMBL" id="MPM48045.1"/>
    </source>
</evidence>
<dbReference type="InterPro" id="IPR038377">
    <property type="entry name" value="Na/Glc_symporter_sf"/>
</dbReference>
<feature type="transmembrane region" description="Helical" evidence="7">
    <location>
        <begin position="346"/>
        <end position="366"/>
    </location>
</feature>
<dbReference type="AlphaFoldDB" id="A0A645A4C6"/>
<evidence type="ECO:0000256" key="5">
    <source>
        <dbReference type="ARBA" id="ARBA00022989"/>
    </source>
</evidence>
<dbReference type="GO" id="GO:0005886">
    <property type="term" value="C:plasma membrane"/>
    <property type="evidence" value="ECO:0007669"/>
    <property type="project" value="TreeGrafter"/>
</dbReference>
<feature type="transmembrane region" description="Helical" evidence="7">
    <location>
        <begin position="458"/>
        <end position="480"/>
    </location>
</feature>
<evidence type="ECO:0008006" key="9">
    <source>
        <dbReference type="Google" id="ProtNLM"/>
    </source>
</evidence>
<feature type="transmembrane region" description="Helical" evidence="7">
    <location>
        <begin position="421"/>
        <end position="446"/>
    </location>
</feature>
<evidence type="ECO:0000256" key="3">
    <source>
        <dbReference type="ARBA" id="ARBA00022448"/>
    </source>
</evidence>
<accession>A0A645A4C6</accession>
<keyword evidence="3" id="KW-0813">Transport</keyword>
<evidence type="ECO:0000256" key="4">
    <source>
        <dbReference type="ARBA" id="ARBA00022692"/>
    </source>
</evidence>
<feature type="transmembrane region" description="Helical" evidence="7">
    <location>
        <begin position="261"/>
        <end position="286"/>
    </location>
</feature>
<dbReference type="EMBL" id="VSSQ01011930">
    <property type="protein sequence ID" value="MPM48045.1"/>
    <property type="molecule type" value="Genomic_DNA"/>
</dbReference>
<feature type="transmembrane region" description="Helical" evidence="7">
    <location>
        <begin position="293"/>
        <end position="315"/>
    </location>
</feature>
<protein>
    <recommendedName>
        <fullName evidence="9">Sodium/glucose cotransporter</fullName>
    </recommendedName>
</protein>
<evidence type="ECO:0000256" key="7">
    <source>
        <dbReference type="SAM" id="Phobius"/>
    </source>
</evidence>
<comment type="caution">
    <text evidence="8">The sequence shown here is derived from an EMBL/GenBank/DDBJ whole genome shotgun (WGS) entry which is preliminary data.</text>
</comment>
<dbReference type="InterPro" id="IPR001734">
    <property type="entry name" value="Na/solute_symporter"/>
</dbReference>
<feature type="transmembrane region" description="Helical" evidence="7">
    <location>
        <begin position="83"/>
        <end position="100"/>
    </location>
</feature>
<evidence type="ECO:0000256" key="2">
    <source>
        <dbReference type="ARBA" id="ARBA00006434"/>
    </source>
</evidence>
<sequence>MLAVVMFSYLSVALFIACVGGQVSIMITDFLQGILMMLIFLFLMFFLLHTFRWSDIMAGLAIAPAGQSMINPFKTSQVADFNIWYFLIAIFGAILNTRAWQGSSGYNAAAKTPHEAVMAGIIGGWRTIASGLCILLIPMVAYAVLHLPAFSSIAAPIQAEISAISDPMIQSQMTVPLFLVHTLPVGIMGLFAAIIIACAISCDDTYLHAWGTIFIQDVYLPLRKQEKLDPKKHMLLLRLAIFGVAAFGFTFSLLFPLKDFILMYFALTGAIYLGGAGAVIIGGLYWKRGTTAAAWTSLTTGTVLAFGGILLQQMWPDHVAPALLHIWPDSQFLLAHQAKFPLNGQLIFFIAMITSLTGYIVVSLLGPKRVYNMDKLLHRGNYAIKQDVVTVKDEAVKLAASRFSWHRIIGISSNFTRFDRFVAWATFLKSMLFWFFFIIVTGICLLTNWITDAVWGEIWWWQLVAFSVVLGSVCTTWLAIGGVRDAFRLFRDLRTGKIDEHDDGSVSEEEKSNWKAE</sequence>
<reference evidence="8" key="1">
    <citation type="submission" date="2019-08" db="EMBL/GenBank/DDBJ databases">
        <authorList>
            <person name="Kucharzyk K."/>
            <person name="Murdoch R.W."/>
            <person name="Higgins S."/>
            <person name="Loffler F."/>
        </authorList>
    </citation>
    <scope>NUCLEOTIDE SEQUENCE</scope>
</reference>
<feature type="transmembrane region" description="Helical" evidence="7">
    <location>
        <begin position="6"/>
        <end position="27"/>
    </location>
</feature>
<feature type="transmembrane region" description="Helical" evidence="7">
    <location>
        <begin position="235"/>
        <end position="255"/>
    </location>
</feature>
<feature type="transmembrane region" description="Helical" evidence="7">
    <location>
        <begin position="121"/>
        <end position="145"/>
    </location>
</feature>
<dbReference type="GO" id="GO:0022857">
    <property type="term" value="F:transmembrane transporter activity"/>
    <property type="evidence" value="ECO:0007669"/>
    <property type="project" value="InterPro"/>
</dbReference>
<feature type="transmembrane region" description="Helical" evidence="7">
    <location>
        <begin position="178"/>
        <end position="200"/>
    </location>
</feature>
<dbReference type="Pfam" id="PF00474">
    <property type="entry name" value="SSF"/>
    <property type="match status" value="1"/>
</dbReference>
<keyword evidence="5 7" id="KW-1133">Transmembrane helix</keyword>
<dbReference type="Gene3D" id="1.20.1730.10">
    <property type="entry name" value="Sodium/glucose cotransporter"/>
    <property type="match status" value="1"/>
</dbReference>
<dbReference type="InterPro" id="IPR050277">
    <property type="entry name" value="Sodium:Solute_Symporter"/>
</dbReference>
<dbReference type="PROSITE" id="PS50283">
    <property type="entry name" value="NA_SOLUT_SYMP_3"/>
    <property type="match status" value="1"/>
</dbReference>
<name>A0A645A4C6_9ZZZZ</name>
<keyword evidence="6 7" id="KW-0472">Membrane</keyword>
<evidence type="ECO:0000256" key="6">
    <source>
        <dbReference type="ARBA" id="ARBA00023136"/>
    </source>
</evidence>
<comment type="subcellular location">
    <subcellularLocation>
        <location evidence="1">Membrane</location>
        <topology evidence="1">Multi-pass membrane protein</topology>
    </subcellularLocation>
</comment>